<protein>
    <recommendedName>
        <fullName evidence="1">DUF7950 domain-containing protein</fullName>
    </recommendedName>
</protein>
<evidence type="ECO:0000313" key="3">
    <source>
        <dbReference type="Proteomes" id="UP001293593"/>
    </source>
</evidence>
<sequence>MNGAEGWRSTRCAGGGQDNTMINTLMPRFRPIAPKPAAGGPLLGRSPTFKDNAIISLRRPKRKYVRVRRSCKESNKDRERTVAKEEVKSRSATTLQLLEENRAEQQVSSKGGAWFSASTSMYSHTVTVTNKEEEEARNPFIRLNLNLMNNDGNEALGQTAVMPPRRTTVETWVTVEYVSETCMEALGLGCTDTEKLANLGGDSCPGFVSDGLNRIVWVNRAFGKMVMSRNNDEETPEMEVRLVMRGPLAYSAFTCQVKVQYTWGKEKCSQMVPCDAWRMDGGGFAWRLDVKAALSLGR</sequence>
<gene>
    <name evidence="2" type="ORF">QN277_013667</name>
</gene>
<evidence type="ECO:0000313" key="2">
    <source>
        <dbReference type="EMBL" id="KAK4282270.1"/>
    </source>
</evidence>
<proteinExistence type="predicted"/>
<dbReference type="PANTHER" id="PTHR33595">
    <property type="entry name" value="VON WILLEBRAND FACTOR A DOMAIN PROTEIN"/>
    <property type="match status" value="1"/>
</dbReference>
<evidence type="ECO:0000259" key="1">
    <source>
        <dbReference type="Pfam" id="PF25821"/>
    </source>
</evidence>
<dbReference type="PANTHER" id="PTHR33595:SF4">
    <property type="entry name" value="EMB|CAB62340.1"/>
    <property type="match status" value="1"/>
</dbReference>
<accession>A0AAE1N2Y1</accession>
<reference evidence="2" key="1">
    <citation type="submission" date="2023-10" db="EMBL/GenBank/DDBJ databases">
        <title>Chromosome-level genome of the transformable northern wattle, Acacia crassicarpa.</title>
        <authorList>
            <person name="Massaro I."/>
            <person name="Sinha N.R."/>
            <person name="Poethig S."/>
            <person name="Leichty A.R."/>
        </authorList>
    </citation>
    <scope>NUCLEOTIDE SEQUENCE</scope>
    <source>
        <strain evidence="2">Acra3RX</strain>
        <tissue evidence="2">Leaf</tissue>
    </source>
</reference>
<dbReference type="Pfam" id="PF25821">
    <property type="entry name" value="DUF7950"/>
    <property type="match status" value="1"/>
</dbReference>
<keyword evidence="3" id="KW-1185">Reference proteome</keyword>
<organism evidence="2 3">
    <name type="scientific">Acacia crassicarpa</name>
    <name type="common">northern wattle</name>
    <dbReference type="NCBI Taxonomy" id="499986"/>
    <lineage>
        <taxon>Eukaryota</taxon>
        <taxon>Viridiplantae</taxon>
        <taxon>Streptophyta</taxon>
        <taxon>Embryophyta</taxon>
        <taxon>Tracheophyta</taxon>
        <taxon>Spermatophyta</taxon>
        <taxon>Magnoliopsida</taxon>
        <taxon>eudicotyledons</taxon>
        <taxon>Gunneridae</taxon>
        <taxon>Pentapetalae</taxon>
        <taxon>rosids</taxon>
        <taxon>fabids</taxon>
        <taxon>Fabales</taxon>
        <taxon>Fabaceae</taxon>
        <taxon>Caesalpinioideae</taxon>
        <taxon>mimosoid clade</taxon>
        <taxon>Acacieae</taxon>
        <taxon>Acacia</taxon>
    </lineage>
</organism>
<feature type="domain" description="DUF7950" evidence="1">
    <location>
        <begin position="169"/>
        <end position="295"/>
    </location>
</feature>
<dbReference type="EMBL" id="JAWXYG010000002">
    <property type="protein sequence ID" value="KAK4282270.1"/>
    <property type="molecule type" value="Genomic_DNA"/>
</dbReference>
<comment type="caution">
    <text evidence="2">The sequence shown here is derived from an EMBL/GenBank/DDBJ whole genome shotgun (WGS) entry which is preliminary data.</text>
</comment>
<dbReference type="AlphaFoldDB" id="A0AAE1N2Y1"/>
<name>A0AAE1N2Y1_9FABA</name>
<dbReference type="InterPro" id="IPR057710">
    <property type="entry name" value="DUF7950"/>
</dbReference>
<dbReference type="Proteomes" id="UP001293593">
    <property type="component" value="Unassembled WGS sequence"/>
</dbReference>